<dbReference type="EMBL" id="MBLM01000036">
    <property type="protein sequence ID" value="OHV43178.1"/>
    <property type="molecule type" value="Genomic_DNA"/>
</dbReference>
<keyword evidence="2" id="KW-1185">Reference proteome</keyword>
<dbReference type="AlphaFoldDB" id="A0A1S1R8B3"/>
<organism evidence="1 2">
    <name type="scientific">Parafrankia colletiae</name>
    <dbReference type="NCBI Taxonomy" id="573497"/>
    <lineage>
        <taxon>Bacteria</taxon>
        <taxon>Bacillati</taxon>
        <taxon>Actinomycetota</taxon>
        <taxon>Actinomycetes</taxon>
        <taxon>Frankiales</taxon>
        <taxon>Frankiaceae</taxon>
        <taxon>Parafrankia</taxon>
    </lineage>
</organism>
<comment type="caution">
    <text evidence="1">The sequence shown here is derived from an EMBL/GenBank/DDBJ whole genome shotgun (WGS) entry which is preliminary data.</text>
</comment>
<accession>A0A1S1R8B3</accession>
<sequence>MVMVSGALIAVAAVLAVVGLFAATTWTYASLVLLCLAAALLPVAAARRAGVVGSGAGAGAGGSGAG</sequence>
<dbReference type="Proteomes" id="UP000179627">
    <property type="component" value="Unassembled WGS sequence"/>
</dbReference>
<reference evidence="2" key="1">
    <citation type="submission" date="2016-07" db="EMBL/GenBank/DDBJ databases">
        <title>Sequence Frankia sp. strain CcI1.17.</title>
        <authorList>
            <person name="Ghodhbane-Gtari F."/>
            <person name="Swanson E."/>
            <person name="Gueddou A."/>
            <person name="Morris K."/>
            <person name="Hezbri K."/>
            <person name="Ktari A."/>
            <person name="Nouioui I."/>
            <person name="Abebe-Akele F."/>
            <person name="Simpson S."/>
            <person name="Thomas K."/>
            <person name="Gtari M."/>
            <person name="Tisa L.S."/>
            <person name="Hurst S."/>
        </authorList>
    </citation>
    <scope>NUCLEOTIDE SEQUENCE [LARGE SCALE GENOMIC DNA]</scope>
    <source>
        <strain evidence="2">Cc1.17</strain>
    </source>
</reference>
<evidence type="ECO:0000313" key="2">
    <source>
        <dbReference type="Proteomes" id="UP000179627"/>
    </source>
</evidence>
<gene>
    <name evidence="1" type="ORF">CC117_11225</name>
</gene>
<protein>
    <submittedName>
        <fullName evidence="1">Uncharacterized protein</fullName>
    </submittedName>
</protein>
<proteinExistence type="predicted"/>
<dbReference type="RefSeq" id="WP_071082753.1">
    <property type="nucleotide sequence ID" value="NZ_MBLM01000036.1"/>
</dbReference>
<evidence type="ECO:0000313" key="1">
    <source>
        <dbReference type="EMBL" id="OHV43178.1"/>
    </source>
</evidence>
<name>A0A1S1R8B3_9ACTN</name>